<feature type="transmembrane region" description="Helical" evidence="9">
    <location>
        <begin position="145"/>
        <end position="162"/>
    </location>
</feature>
<feature type="transmembrane region" description="Helical" evidence="9">
    <location>
        <begin position="90"/>
        <end position="108"/>
    </location>
</feature>
<dbReference type="Pfam" id="PF02518">
    <property type="entry name" value="HATPase_c"/>
    <property type="match status" value="1"/>
</dbReference>
<keyword evidence="9" id="KW-0812">Transmembrane</keyword>
<keyword evidence="12" id="KW-1185">Reference proteome</keyword>
<keyword evidence="4" id="KW-0808">Transferase</keyword>
<evidence type="ECO:0000256" key="7">
    <source>
        <dbReference type="ARBA" id="ARBA00022840"/>
    </source>
</evidence>
<dbReference type="PROSITE" id="PS50109">
    <property type="entry name" value="HIS_KIN"/>
    <property type="match status" value="1"/>
</dbReference>
<dbReference type="SMART" id="SM00388">
    <property type="entry name" value="HisKA"/>
    <property type="match status" value="1"/>
</dbReference>
<evidence type="ECO:0000256" key="8">
    <source>
        <dbReference type="ARBA" id="ARBA00023012"/>
    </source>
</evidence>
<accession>A0A4Q1S9I6</accession>
<dbReference type="Gene3D" id="1.10.287.130">
    <property type="match status" value="1"/>
</dbReference>
<evidence type="ECO:0000256" key="1">
    <source>
        <dbReference type="ARBA" id="ARBA00000085"/>
    </source>
</evidence>
<dbReference type="GO" id="GO:0000155">
    <property type="term" value="F:phosphorelay sensor kinase activity"/>
    <property type="evidence" value="ECO:0007669"/>
    <property type="project" value="InterPro"/>
</dbReference>
<keyword evidence="6" id="KW-0418">Kinase</keyword>
<proteinExistence type="predicted"/>
<dbReference type="InterPro" id="IPR005467">
    <property type="entry name" value="His_kinase_dom"/>
</dbReference>
<gene>
    <name evidence="11" type="ORF">ESZ00_16720</name>
</gene>
<dbReference type="SUPFAM" id="SSF55874">
    <property type="entry name" value="ATPase domain of HSP90 chaperone/DNA topoisomerase II/histidine kinase"/>
    <property type="match status" value="1"/>
</dbReference>
<dbReference type="PANTHER" id="PTHR43065">
    <property type="entry name" value="SENSOR HISTIDINE KINASE"/>
    <property type="match status" value="1"/>
</dbReference>
<dbReference type="Pfam" id="PF00512">
    <property type="entry name" value="HisKA"/>
    <property type="match status" value="1"/>
</dbReference>
<evidence type="ECO:0000256" key="6">
    <source>
        <dbReference type="ARBA" id="ARBA00022777"/>
    </source>
</evidence>
<keyword evidence="5" id="KW-0547">Nucleotide-binding</keyword>
<organism evidence="11 12">
    <name type="scientific">Silvibacterium dinghuense</name>
    <dbReference type="NCBI Taxonomy" id="1560006"/>
    <lineage>
        <taxon>Bacteria</taxon>
        <taxon>Pseudomonadati</taxon>
        <taxon>Acidobacteriota</taxon>
        <taxon>Terriglobia</taxon>
        <taxon>Terriglobales</taxon>
        <taxon>Acidobacteriaceae</taxon>
        <taxon>Silvibacterium</taxon>
    </lineage>
</organism>
<dbReference type="Gene3D" id="3.30.565.10">
    <property type="entry name" value="Histidine kinase-like ATPase, C-terminal domain"/>
    <property type="match status" value="1"/>
</dbReference>
<evidence type="ECO:0000256" key="9">
    <source>
        <dbReference type="SAM" id="Phobius"/>
    </source>
</evidence>
<dbReference type="InterPro" id="IPR036097">
    <property type="entry name" value="HisK_dim/P_sf"/>
</dbReference>
<dbReference type="SUPFAM" id="SSF47384">
    <property type="entry name" value="Homodimeric domain of signal transducing histidine kinase"/>
    <property type="match status" value="1"/>
</dbReference>
<evidence type="ECO:0000256" key="4">
    <source>
        <dbReference type="ARBA" id="ARBA00022679"/>
    </source>
</evidence>
<dbReference type="GO" id="GO:0005524">
    <property type="term" value="F:ATP binding"/>
    <property type="evidence" value="ECO:0007669"/>
    <property type="project" value="UniProtKB-KW"/>
</dbReference>
<keyword evidence="8" id="KW-0902">Two-component regulatory system</keyword>
<evidence type="ECO:0000256" key="2">
    <source>
        <dbReference type="ARBA" id="ARBA00012438"/>
    </source>
</evidence>
<evidence type="ECO:0000256" key="5">
    <source>
        <dbReference type="ARBA" id="ARBA00022741"/>
    </source>
</evidence>
<dbReference type="Proteomes" id="UP000290253">
    <property type="component" value="Unassembled WGS sequence"/>
</dbReference>
<dbReference type="InterPro" id="IPR003594">
    <property type="entry name" value="HATPase_dom"/>
</dbReference>
<keyword evidence="3" id="KW-0597">Phosphoprotein</keyword>
<keyword evidence="9" id="KW-0472">Membrane</keyword>
<keyword evidence="7" id="KW-0067">ATP-binding</keyword>
<evidence type="ECO:0000313" key="12">
    <source>
        <dbReference type="Proteomes" id="UP000290253"/>
    </source>
</evidence>
<dbReference type="AlphaFoldDB" id="A0A4Q1S9I6"/>
<feature type="transmembrane region" description="Helical" evidence="9">
    <location>
        <begin position="34"/>
        <end position="54"/>
    </location>
</feature>
<dbReference type="InterPro" id="IPR004358">
    <property type="entry name" value="Sig_transdc_His_kin-like_C"/>
</dbReference>
<sequence length="677" mass="74036">MMDDYQVPTLILLWLLVAVFAVLNVQRRNWRRRLWLAGWLLIATQMLLEVLGPAGGWSKAAYRSCGALGMLMFLGSMAVPFFGKRQRISWVAMFAMPSLLYVVLTSVAGGAGPFLRGVEFAAVVATAAVSVAWSRRPVHMPRWGTMSWASAVSVVCLCYAALNQPSMVIHAAQAGIGIWTAVLVVAIYRRPSPGVIFTAAGFVIWQVVPLLEGIMPLSPGVWLPVHRFSNLVCVVTAIGTIALVLEEETRENSAGQRRDRRARLEMERYARLNFPAEPHQDFGMHYRAVVEAVVEASRFSLAAILLRQVPGRVRLAAVAGASPEQGRALERLAAGISEEQLISAWMEMRKQATQPVHGRSLELCPWIAPSDKVHFTDNEPLRTVVISTREGDLQGVLAVGTRKEQDDPLMPEDLMALQLLAARLASARESAALQRRVTQSERLAGIGRLAGGIAHELNNPLTVVMGYAELLEETSTEEKTRRYAGVIRSESQRMRQVIDGLARFWRPSPSPVAALDLEWVLRGLETELRPECEGQGVHFEVCAAADLPPASANPERLAQVLKQLVANASRAAAGEGGKPWVRMEAGQGEEHLRIVVSNSGPGFPEPERLFDPFFTLKPKNEGAGMALSLCYSMIRELGGDMSAYNLQPHGAAVIVELPVALPEPREKDASAGMIHGE</sequence>
<comment type="caution">
    <text evidence="11">The sequence shown here is derived from an EMBL/GenBank/DDBJ whole genome shotgun (WGS) entry which is preliminary data.</text>
</comment>
<dbReference type="OrthoDB" id="110871at2"/>
<feature type="transmembrane region" description="Helical" evidence="9">
    <location>
        <begin position="114"/>
        <end position="133"/>
    </location>
</feature>
<dbReference type="PRINTS" id="PR00344">
    <property type="entry name" value="BCTRLSENSOR"/>
</dbReference>
<dbReference type="InterPro" id="IPR003661">
    <property type="entry name" value="HisK_dim/P_dom"/>
</dbReference>
<dbReference type="RefSeq" id="WP_129209468.1">
    <property type="nucleotide sequence ID" value="NZ_BMGU01000002.1"/>
</dbReference>
<dbReference type="InterPro" id="IPR036890">
    <property type="entry name" value="HATPase_C_sf"/>
</dbReference>
<evidence type="ECO:0000256" key="3">
    <source>
        <dbReference type="ARBA" id="ARBA00022553"/>
    </source>
</evidence>
<reference evidence="11 12" key="1">
    <citation type="journal article" date="2016" name="Int. J. Syst. Evol. Microbiol.">
        <title>Acidipila dinghuensis sp. nov., an acidobacterium isolated from forest soil.</title>
        <authorList>
            <person name="Jiang Y.W."/>
            <person name="Wang J."/>
            <person name="Chen M.H."/>
            <person name="Lv Y.Y."/>
            <person name="Qiu L.H."/>
        </authorList>
    </citation>
    <scope>NUCLEOTIDE SEQUENCE [LARGE SCALE GENOMIC DNA]</scope>
    <source>
        <strain evidence="11 12">DHOF10</strain>
    </source>
</reference>
<dbReference type="SMART" id="SM00387">
    <property type="entry name" value="HATPase_c"/>
    <property type="match status" value="1"/>
</dbReference>
<comment type="catalytic activity">
    <reaction evidence="1">
        <text>ATP + protein L-histidine = ADP + protein N-phospho-L-histidine.</text>
        <dbReference type="EC" id="2.7.13.3"/>
    </reaction>
</comment>
<feature type="transmembrane region" description="Helical" evidence="9">
    <location>
        <begin position="168"/>
        <end position="188"/>
    </location>
</feature>
<name>A0A4Q1S9I6_9BACT</name>
<dbReference type="EC" id="2.7.13.3" evidence="2"/>
<evidence type="ECO:0000313" key="11">
    <source>
        <dbReference type="EMBL" id="RXS93698.1"/>
    </source>
</evidence>
<evidence type="ECO:0000259" key="10">
    <source>
        <dbReference type="PROSITE" id="PS50109"/>
    </source>
</evidence>
<feature type="transmembrane region" description="Helical" evidence="9">
    <location>
        <begin position="6"/>
        <end position="25"/>
    </location>
</feature>
<feature type="transmembrane region" description="Helical" evidence="9">
    <location>
        <begin position="195"/>
        <end position="215"/>
    </location>
</feature>
<feature type="transmembrane region" description="Helical" evidence="9">
    <location>
        <begin position="60"/>
        <end position="83"/>
    </location>
</feature>
<dbReference type="CDD" id="cd00082">
    <property type="entry name" value="HisKA"/>
    <property type="match status" value="1"/>
</dbReference>
<keyword evidence="9" id="KW-1133">Transmembrane helix</keyword>
<dbReference type="EMBL" id="SDMK01000004">
    <property type="protein sequence ID" value="RXS93698.1"/>
    <property type="molecule type" value="Genomic_DNA"/>
</dbReference>
<feature type="domain" description="Histidine kinase" evidence="10">
    <location>
        <begin position="452"/>
        <end position="661"/>
    </location>
</feature>
<protein>
    <recommendedName>
        <fullName evidence="2">histidine kinase</fullName>
        <ecNumber evidence="2">2.7.13.3</ecNumber>
    </recommendedName>
</protein>
<dbReference type="PANTHER" id="PTHR43065:SF10">
    <property type="entry name" value="PEROXIDE STRESS-ACTIVATED HISTIDINE KINASE MAK3"/>
    <property type="match status" value="1"/>
</dbReference>